<evidence type="ECO:0000256" key="6">
    <source>
        <dbReference type="ARBA" id="ARBA00022801"/>
    </source>
</evidence>
<dbReference type="InterPro" id="IPR050185">
    <property type="entry name" value="Ub_carboxyl-term_hydrolase"/>
</dbReference>
<dbReference type="EMBL" id="MCGO01000030">
    <property type="protein sequence ID" value="ORY41936.1"/>
    <property type="molecule type" value="Genomic_DNA"/>
</dbReference>
<keyword evidence="5" id="KW-0833">Ubl conjugation pathway</keyword>
<keyword evidence="6" id="KW-0378">Hydrolase</keyword>
<feature type="region of interest" description="Disordered" evidence="8">
    <location>
        <begin position="1472"/>
        <end position="1518"/>
    </location>
</feature>
<feature type="compositionally biased region" description="Basic and acidic residues" evidence="8">
    <location>
        <begin position="1505"/>
        <end position="1518"/>
    </location>
</feature>
<feature type="region of interest" description="Disordered" evidence="8">
    <location>
        <begin position="1064"/>
        <end position="1083"/>
    </location>
</feature>
<feature type="region of interest" description="Disordered" evidence="8">
    <location>
        <begin position="1"/>
        <end position="69"/>
    </location>
</feature>
<dbReference type="Gene3D" id="3.90.70.10">
    <property type="entry name" value="Cysteine proteinases"/>
    <property type="match status" value="2"/>
</dbReference>
<dbReference type="PROSITE" id="PS50235">
    <property type="entry name" value="USP_3"/>
    <property type="match status" value="1"/>
</dbReference>
<sequence length="1518" mass="166687">MEATDSTKSSNKRAASDTSPTSNSSFRSEAPHLPTTPTPGLSNAESTGTGTGTGVKLETTNSEDLSRPIKMEAASDSVDSLRSVAATVEAASIGSSSFGNPTKHQLLLNAIKNQKIGCGDMVHAVPSTFFKQLEKTVGFGAPISPIINCTDLRDRLNPLGVDVKNGLIAADLEDPTGFIVLNATAFKTLKDSGFYFFPREVSLAQYPVVAPATTSSTAPLFTIAEIDVEPVLLRLYPVPSTTNESDPYTSIHASASWTLEVLTNVIQRVTDSKYKVKVWDITSDGAAFDSTNGREILEQNAVLESLTSINGKQENRSDRVFAVGVEITPELHIVDDDEEFPDSSTFVGLNGAKRNTESGRPSVSFEIKESLEQKRARIAKMQSGVFDNDSDSENKPRLLLGAADPSDSSITRIPASDSAFPGAGRTLGSSSNAVPVAPRVVPTKPAGTPGAVGLNNLGNTCFMNSALQCLSNSAHLTSFFLSDQWKAELNVDNPLGMNGEVARAYAGLVRQLWNPNPDASTDSYRGNSSVAPRNFKSTIGRFNQTFLGYSQQDSQELLQFLLDGLHEDLNRILKKPYVEQPDMDGRPDEEIATKSWEIYRMRNDSQIVDLFQGEYKSRVECLDCGRWSVKFDPYMFLSLPVPERREVSVTVIVVGSCFAKREAPGVAMKKENSLLTAAGRLAVNEEAVDANLSRSSSNASLLLPSDEESIRRYEQPKKMSFLMPRDATFLMLKQKIADKMGWKLSKNRRLVVSEVFAGKVYKSYQDWDRISDIQPADVIYVHEVVDASEWEDQERGVQPASTKMTYVPVYFSIFDEKADENRHVYIKPTPKLFGVPILVPVPAEVKVSATVQPEAAPHVSEELWREVLASRVGAVVYDLVINSLGRYSKIGLYHSTAPSADAMDEDGAPSASAESFVSGPELIEEFIENARRPKWTPGQPPVAPVPPSSFYEEGEATISPNTAATAAVPIPSEQPKPVDPRTNGLFDHLLSGYDSSTQKTSVKNLFNLKYFQGESDVGMNNKDQFYNSHGGYRTLTKYFDLGADGVNAKVYRRKKKNTVTVVPMQEDGTESEIDAASPPEEEEDEILIASVDENARTLEFNGWLPDSHSNQYSVRHVSLAEGGLGKNGSAEPYTDMLRMDGELVVHAEFSKEAAAMIFGEDVLETYRGVPAAFEAAEDLTSPSHGGKMNAAANSVKKQIQLDDCLKEFMKEEIMGDDDTWYCPKCKEHKKIKKKLDIWSVPDVLVLHLKRFSQTGRGFRSMSSNKIDALVDFPVSGLDLSEFVIGREWMKQQESKATSEESGDLDEDDGKLLYDLFGVSNHFGGMGGGHYTAYAKNSLDETWYNFDDSHVSKLADANSVVTPAAYMLFYQRRTKRNPHKLNEMIELRKNAPPEPEKPAYASTSDFYKTPSYGAPIGRSPYSPLYSSVNYNNLHSTSPTSSVGTAAKSDDEEIGPKLPSTYSTIQSTAGYEFGLYKKDGDSPVHDINLDDEDGMPGLVDQPSTLSDNKHDTDDYDMFKD</sequence>
<proteinExistence type="inferred from homology"/>
<protein>
    <recommendedName>
        <fullName evidence="3">ubiquitinyl hydrolase 1</fullName>
        <ecNumber evidence="3">3.4.19.12</ecNumber>
    </recommendedName>
</protein>
<dbReference type="InterPro" id="IPR038765">
    <property type="entry name" value="Papain-like_cys_pep_sf"/>
</dbReference>
<name>A0A1Y2C4Q7_9FUNG</name>
<dbReference type="STRING" id="329046.A0A1Y2C4Q7"/>
<feature type="compositionally biased region" description="Acidic residues" evidence="8">
    <location>
        <begin position="1067"/>
        <end position="1083"/>
    </location>
</feature>
<dbReference type="PROSITE" id="PS00972">
    <property type="entry name" value="USP_1"/>
    <property type="match status" value="1"/>
</dbReference>
<gene>
    <name evidence="10" type="ORF">BCR33DRAFT_698895</name>
</gene>
<evidence type="ECO:0000256" key="8">
    <source>
        <dbReference type="SAM" id="MobiDB-lite"/>
    </source>
</evidence>
<dbReference type="InterPro" id="IPR001394">
    <property type="entry name" value="Peptidase_C19_UCH"/>
</dbReference>
<evidence type="ECO:0000256" key="7">
    <source>
        <dbReference type="ARBA" id="ARBA00022807"/>
    </source>
</evidence>
<evidence type="ECO:0000256" key="4">
    <source>
        <dbReference type="ARBA" id="ARBA00022670"/>
    </source>
</evidence>
<feature type="compositionally biased region" description="Polar residues" evidence="8">
    <location>
        <begin position="38"/>
        <end position="48"/>
    </location>
</feature>
<evidence type="ECO:0000256" key="3">
    <source>
        <dbReference type="ARBA" id="ARBA00012759"/>
    </source>
</evidence>
<dbReference type="InterPro" id="IPR028889">
    <property type="entry name" value="USP"/>
</dbReference>
<evidence type="ECO:0000256" key="2">
    <source>
        <dbReference type="ARBA" id="ARBA00009085"/>
    </source>
</evidence>
<evidence type="ECO:0000259" key="9">
    <source>
        <dbReference type="PROSITE" id="PS50235"/>
    </source>
</evidence>
<comment type="similarity">
    <text evidence="2">Belongs to the peptidase C19 family.</text>
</comment>
<keyword evidence="7" id="KW-0788">Thiol protease</keyword>
<evidence type="ECO:0000313" key="11">
    <source>
        <dbReference type="Proteomes" id="UP000193642"/>
    </source>
</evidence>
<feature type="compositionally biased region" description="Polar residues" evidence="8">
    <location>
        <begin position="1"/>
        <end position="27"/>
    </location>
</feature>
<dbReference type="GO" id="GO:0006508">
    <property type="term" value="P:proteolysis"/>
    <property type="evidence" value="ECO:0007669"/>
    <property type="project" value="UniProtKB-KW"/>
</dbReference>
<dbReference type="PANTHER" id="PTHR21646:SF24">
    <property type="entry name" value="UBIQUITIN CARBOXYL-TERMINAL HYDROLASE"/>
    <property type="match status" value="1"/>
</dbReference>
<dbReference type="Proteomes" id="UP000193642">
    <property type="component" value="Unassembled WGS sequence"/>
</dbReference>
<feature type="domain" description="USP" evidence="9">
    <location>
        <begin position="452"/>
        <end position="1372"/>
    </location>
</feature>
<dbReference type="PROSITE" id="PS00973">
    <property type="entry name" value="USP_2"/>
    <property type="match status" value="1"/>
</dbReference>
<dbReference type="OrthoDB" id="292964at2759"/>
<evidence type="ECO:0000256" key="5">
    <source>
        <dbReference type="ARBA" id="ARBA00022786"/>
    </source>
</evidence>
<dbReference type="Pfam" id="PF00443">
    <property type="entry name" value="UCH"/>
    <property type="match status" value="2"/>
</dbReference>
<evidence type="ECO:0000313" key="10">
    <source>
        <dbReference type="EMBL" id="ORY41936.1"/>
    </source>
</evidence>
<dbReference type="GO" id="GO:0016579">
    <property type="term" value="P:protein deubiquitination"/>
    <property type="evidence" value="ECO:0007669"/>
    <property type="project" value="InterPro"/>
</dbReference>
<dbReference type="EC" id="3.4.19.12" evidence="3"/>
<keyword evidence="11" id="KW-1185">Reference proteome</keyword>
<dbReference type="PANTHER" id="PTHR21646">
    <property type="entry name" value="UBIQUITIN CARBOXYL-TERMINAL HYDROLASE"/>
    <property type="match status" value="1"/>
</dbReference>
<reference evidence="10 11" key="1">
    <citation type="submission" date="2016-07" db="EMBL/GenBank/DDBJ databases">
        <title>Pervasive Adenine N6-methylation of Active Genes in Fungi.</title>
        <authorList>
            <consortium name="DOE Joint Genome Institute"/>
            <person name="Mondo S.J."/>
            <person name="Dannebaum R.O."/>
            <person name="Kuo R.C."/>
            <person name="Labutti K."/>
            <person name="Haridas S."/>
            <person name="Kuo A."/>
            <person name="Salamov A."/>
            <person name="Ahrendt S.R."/>
            <person name="Lipzen A."/>
            <person name="Sullivan W."/>
            <person name="Andreopoulos W.B."/>
            <person name="Clum A."/>
            <person name="Lindquist E."/>
            <person name="Daum C."/>
            <person name="Ramamoorthy G.K."/>
            <person name="Gryganskyi A."/>
            <person name="Culley D."/>
            <person name="Magnuson J.K."/>
            <person name="James T.Y."/>
            <person name="O'Malley M.A."/>
            <person name="Stajich J.E."/>
            <person name="Spatafora J.W."/>
            <person name="Visel A."/>
            <person name="Grigoriev I.V."/>
        </authorList>
    </citation>
    <scope>NUCLEOTIDE SEQUENCE [LARGE SCALE GENOMIC DNA]</scope>
    <source>
        <strain evidence="10 11">JEL800</strain>
    </source>
</reference>
<dbReference type="SUPFAM" id="SSF54001">
    <property type="entry name" value="Cysteine proteinases"/>
    <property type="match status" value="1"/>
</dbReference>
<feature type="compositionally biased region" description="Basic and acidic residues" evidence="8">
    <location>
        <begin position="1473"/>
        <end position="1486"/>
    </location>
</feature>
<dbReference type="InterPro" id="IPR018200">
    <property type="entry name" value="USP_CS"/>
</dbReference>
<accession>A0A1Y2C4Q7</accession>
<keyword evidence="4" id="KW-0645">Protease</keyword>
<evidence type="ECO:0000256" key="1">
    <source>
        <dbReference type="ARBA" id="ARBA00000707"/>
    </source>
</evidence>
<comment type="caution">
    <text evidence="10">The sequence shown here is derived from an EMBL/GenBank/DDBJ whole genome shotgun (WGS) entry which is preliminary data.</text>
</comment>
<dbReference type="GO" id="GO:0004843">
    <property type="term" value="F:cysteine-type deubiquitinase activity"/>
    <property type="evidence" value="ECO:0007669"/>
    <property type="project" value="UniProtKB-EC"/>
</dbReference>
<comment type="catalytic activity">
    <reaction evidence="1">
        <text>Thiol-dependent hydrolysis of ester, thioester, amide, peptide and isopeptide bonds formed by the C-terminal Gly of ubiquitin (a 76-residue protein attached to proteins as an intracellular targeting signal).</text>
        <dbReference type="EC" id="3.4.19.12"/>
    </reaction>
</comment>
<organism evidence="10 11">
    <name type="scientific">Rhizoclosmatium globosum</name>
    <dbReference type="NCBI Taxonomy" id="329046"/>
    <lineage>
        <taxon>Eukaryota</taxon>
        <taxon>Fungi</taxon>
        <taxon>Fungi incertae sedis</taxon>
        <taxon>Chytridiomycota</taxon>
        <taxon>Chytridiomycota incertae sedis</taxon>
        <taxon>Chytridiomycetes</taxon>
        <taxon>Chytridiales</taxon>
        <taxon>Chytriomycetaceae</taxon>
        <taxon>Rhizoclosmatium</taxon>
    </lineage>
</organism>
<feature type="region of interest" description="Disordered" evidence="8">
    <location>
        <begin position="1436"/>
        <end position="1460"/>
    </location>
</feature>